<evidence type="ECO:0000256" key="4">
    <source>
        <dbReference type="ARBA" id="ARBA00022679"/>
    </source>
</evidence>
<dbReference type="VEuPathDB" id="PiroplasmaDB:TpMuguga_04g00351"/>
<dbReference type="Proteomes" id="UP000001949">
    <property type="component" value="Unassembled WGS sequence"/>
</dbReference>
<accession>Q4N2J8</accession>
<dbReference type="STRING" id="5875.Q4N2J8"/>
<evidence type="ECO:0000259" key="8">
    <source>
        <dbReference type="Pfam" id="PF01728"/>
    </source>
</evidence>
<dbReference type="KEGG" id="tpv:TP04_0351"/>
<evidence type="ECO:0000256" key="3">
    <source>
        <dbReference type="ARBA" id="ARBA00022603"/>
    </source>
</evidence>
<dbReference type="InParanoid" id="Q4N2J8"/>
<dbReference type="Pfam" id="PF01728">
    <property type="entry name" value="FtsJ"/>
    <property type="match status" value="1"/>
</dbReference>
<evidence type="ECO:0000256" key="2">
    <source>
        <dbReference type="ARBA" id="ARBA00022552"/>
    </source>
</evidence>
<dbReference type="PANTHER" id="PTHR10920">
    <property type="entry name" value="RIBOSOMAL RNA METHYLTRANSFERASE"/>
    <property type="match status" value="1"/>
</dbReference>
<dbReference type="AlphaFoldDB" id="Q4N2J8"/>
<dbReference type="InterPro" id="IPR015507">
    <property type="entry name" value="rRNA-MeTfrase_E"/>
</dbReference>
<comment type="similarity">
    <text evidence="1">Belongs to the class I-like SAM-binding methyltransferase superfamily. RNA methyltransferase RlmE family.</text>
</comment>
<protein>
    <recommendedName>
        <fullName evidence="6">rRNA methyltransferase 2, mitochondrial</fullName>
    </recommendedName>
</protein>
<keyword evidence="5 7" id="KW-0949">S-adenosyl-L-methionine</keyword>
<evidence type="ECO:0000313" key="9">
    <source>
        <dbReference type="EMBL" id="EAN31703.1"/>
    </source>
</evidence>
<comment type="caution">
    <text evidence="9">The sequence shown here is derived from an EMBL/GenBank/DDBJ whole genome shotgun (WGS) entry which is preliminary data.</text>
</comment>
<name>Q4N2J8_THEPA</name>
<dbReference type="eggNOG" id="KOG4589">
    <property type="taxonomic scope" value="Eukaryota"/>
</dbReference>
<dbReference type="GO" id="GO:0008650">
    <property type="term" value="F:rRNA (uridine-2'-O-)-methyltransferase activity"/>
    <property type="evidence" value="ECO:0007669"/>
    <property type="project" value="TreeGrafter"/>
</dbReference>
<evidence type="ECO:0000256" key="6">
    <source>
        <dbReference type="ARBA" id="ARBA00041184"/>
    </source>
</evidence>
<sequence>MRGARLVNIASTHSSEWVRRQISDRYLIQKHIDNYRSRSAYKLIELDDKYFIFRKNQTVVELGCYPGGWAQVALERTLTGASSSRVIGIDKTQIDPIPNYDFIKGEINDQETHNKLLTLLDGVKADVVLSDLAPNCTGIKMDDHLNSAELCLQATSLMEKVITVGGTFVVKIFMGGQLDRYKTYLRSLFSEVRSSKPKLVDFHFTFCRACRSESKEMYFVCKKFIGARNIRGDVQTEGSYYPKEGFL</sequence>
<dbReference type="SUPFAM" id="SSF53335">
    <property type="entry name" value="S-adenosyl-L-methionine-dependent methyltransferases"/>
    <property type="match status" value="1"/>
</dbReference>
<keyword evidence="3 9" id="KW-0489">Methyltransferase</keyword>
<dbReference type="FunCoup" id="Q4N2J8">
    <property type="interactions" value="228"/>
</dbReference>
<evidence type="ECO:0000256" key="7">
    <source>
        <dbReference type="PIRSR" id="PIRSR005461-1"/>
    </source>
</evidence>
<dbReference type="InterPro" id="IPR002877">
    <property type="entry name" value="RNA_MeTrfase_FtsJ_dom"/>
</dbReference>
<feature type="active site" description="Proton acceptor" evidence="7">
    <location>
        <position position="171"/>
    </location>
</feature>
<dbReference type="PANTHER" id="PTHR10920:SF18">
    <property type="entry name" value="RRNA METHYLTRANSFERASE 2, MITOCHONDRIAL"/>
    <property type="match status" value="1"/>
</dbReference>
<keyword evidence="2" id="KW-0698">rRNA processing</keyword>
<reference evidence="9 10" key="1">
    <citation type="journal article" date="2005" name="Science">
        <title>Genome sequence of Theileria parva, a bovine pathogen that transforms lymphocytes.</title>
        <authorList>
            <person name="Gardner M.J."/>
            <person name="Bishop R."/>
            <person name="Shah T."/>
            <person name="de Villiers E.P."/>
            <person name="Carlton J.M."/>
            <person name="Hall N."/>
            <person name="Ren Q."/>
            <person name="Paulsen I.T."/>
            <person name="Pain A."/>
            <person name="Berriman M."/>
            <person name="Wilson R.J.M."/>
            <person name="Sato S."/>
            <person name="Ralph S.A."/>
            <person name="Mann D.J."/>
            <person name="Xiong Z."/>
            <person name="Shallom S.J."/>
            <person name="Weidman J."/>
            <person name="Jiang L."/>
            <person name="Lynn J."/>
            <person name="Weaver B."/>
            <person name="Shoaibi A."/>
            <person name="Domingo A.R."/>
            <person name="Wasawo D."/>
            <person name="Crabtree J."/>
            <person name="Wortman J.R."/>
            <person name="Haas B."/>
            <person name="Angiuoli S.V."/>
            <person name="Creasy T.H."/>
            <person name="Lu C."/>
            <person name="Suh B."/>
            <person name="Silva J.C."/>
            <person name="Utterback T.R."/>
            <person name="Feldblyum T.V."/>
            <person name="Pertea M."/>
            <person name="Allen J."/>
            <person name="Nierman W.C."/>
            <person name="Taracha E.L.N."/>
            <person name="Salzberg S.L."/>
            <person name="White O.R."/>
            <person name="Fitzhugh H.A."/>
            <person name="Morzaria S."/>
            <person name="Venter J.C."/>
            <person name="Fraser C.M."/>
            <person name="Nene V."/>
        </authorList>
    </citation>
    <scope>NUCLEOTIDE SEQUENCE [LARGE SCALE GENOMIC DNA]</scope>
    <source>
        <strain evidence="9 10">Muguga</strain>
    </source>
</reference>
<organism evidence="9 10">
    <name type="scientific">Theileria parva</name>
    <name type="common">East coast fever infection agent</name>
    <dbReference type="NCBI Taxonomy" id="5875"/>
    <lineage>
        <taxon>Eukaryota</taxon>
        <taxon>Sar</taxon>
        <taxon>Alveolata</taxon>
        <taxon>Apicomplexa</taxon>
        <taxon>Aconoidasida</taxon>
        <taxon>Piroplasmida</taxon>
        <taxon>Theileriidae</taxon>
        <taxon>Theileria</taxon>
    </lineage>
</organism>
<dbReference type="EMBL" id="AAGK01000004">
    <property type="protein sequence ID" value="EAN31703.1"/>
    <property type="molecule type" value="Genomic_DNA"/>
</dbReference>
<evidence type="ECO:0000256" key="1">
    <source>
        <dbReference type="ARBA" id="ARBA00009258"/>
    </source>
</evidence>
<dbReference type="PIRSF" id="PIRSF005461">
    <property type="entry name" value="23S_rRNA_mtase"/>
    <property type="match status" value="1"/>
</dbReference>
<evidence type="ECO:0000313" key="10">
    <source>
        <dbReference type="Proteomes" id="UP000001949"/>
    </source>
</evidence>
<dbReference type="InterPro" id="IPR029063">
    <property type="entry name" value="SAM-dependent_MTases_sf"/>
</dbReference>
<dbReference type="OMA" id="PQTHDQI"/>
<keyword evidence="4 9" id="KW-0808">Transferase</keyword>
<keyword evidence="10" id="KW-1185">Reference proteome</keyword>
<proteinExistence type="inferred from homology"/>
<dbReference type="HAMAP" id="MF_01547">
    <property type="entry name" value="RNA_methyltr_E"/>
    <property type="match status" value="1"/>
</dbReference>
<dbReference type="Gene3D" id="3.40.50.150">
    <property type="entry name" value="Vaccinia Virus protein VP39"/>
    <property type="match status" value="1"/>
</dbReference>
<gene>
    <name evidence="9" type="ordered locus">TP04_0351</name>
</gene>
<dbReference type="InterPro" id="IPR050082">
    <property type="entry name" value="RNA_methyltr_RlmE"/>
</dbReference>
<feature type="domain" description="Ribosomal RNA methyltransferase FtsJ" evidence="8">
    <location>
        <begin position="35"/>
        <end position="224"/>
    </location>
</feature>
<evidence type="ECO:0000256" key="5">
    <source>
        <dbReference type="ARBA" id="ARBA00022691"/>
    </source>
</evidence>